<reference evidence="3 4" key="1">
    <citation type="journal article" date="2022" name="Allergy">
        <title>Genome assembly and annotation of Periplaneta americana reveal a comprehensive cockroach allergen profile.</title>
        <authorList>
            <person name="Wang L."/>
            <person name="Xiong Q."/>
            <person name="Saelim N."/>
            <person name="Wang L."/>
            <person name="Nong W."/>
            <person name="Wan A.T."/>
            <person name="Shi M."/>
            <person name="Liu X."/>
            <person name="Cao Q."/>
            <person name="Hui J.H.L."/>
            <person name="Sookrung N."/>
            <person name="Leung T.F."/>
            <person name="Tungtrongchitr A."/>
            <person name="Tsui S.K.W."/>
        </authorList>
    </citation>
    <scope>NUCLEOTIDE SEQUENCE [LARGE SCALE GENOMIC DNA]</scope>
    <source>
        <strain evidence="3">PWHHKU_190912</strain>
    </source>
</reference>
<evidence type="ECO:0000313" key="3">
    <source>
        <dbReference type="EMBL" id="KAJ4439778.1"/>
    </source>
</evidence>
<accession>A0ABQ8T0K7</accession>
<comment type="caution">
    <text evidence="3">The sequence shown here is derived from an EMBL/GenBank/DDBJ whole genome shotgun (WGS) entry which is preliminary data.</text>
</comment>
<keyword evidence="4" id="KW-1185">Reference proteome</keyword>
<dbReference type="Proteomes" id="UP001148838">
    <property type="component" value="Unassembled WGS sequence"/>
</dbReference>
<sequence>MAGLCVGRPEGKRALGRSRRRWEDNIKMDLREDLVSVETESVARRPGIVRQRKTTPVQNRFVGLQALRNRQVTARTLQVDLHQASGVQASDETVENRLREANLRSRRASRVPGVERIHRDRRMQFARNRLEYQLKHWHPLLFQMNPVSLYMVAMVVCESGEDVGSDSILKLSSLLLLTEMDLLWCGQTCLDTKTDLITIRNGSLTIRLYIDEILVPHVITQVRRLIVPYNESYLIERKVVDQLYGNFQDYTRTQGADVDSITAETVRYTCTFLQHEPIPRPKGTERAAGGRASPWLRETPPLRTRLTPRSDRFPGKSNYSLPAPSIGWYSEIRSRLSQQLYSNPVNCPKTGLNLTSVTKKAPLMG</sequence>
<protein>
    <recommendedName>
        <fullName evidence="2">Transposase Tc1-like domain-containing protein</fullName>
    </recommendedName>
</protein>
<organism evidence="3 4">
    <name type="scientific">Periplaneta americana</name>
    <name type="common">American cockroach</name>
    <name type="synonym">Blatta americana</name>
    <dbReference type="NCBI Taxonomy" id="6978"/>
    <lineage>
        <taxon>Eukaryota</taxon>
        <taxon>Metazoa</taxon>
        <taxon>Ecdysozoa</taxon>
        <taxon>Arthropoda</taxon>
        <taxon>Hexapoda</taxon>
        <taxon>Insecta</taxon>
        <taxon>Pterygota</taxon>
        <taxon>Neoptera</taxon>
        <taxon>Polyneoptera</taxon>
        <taxon>Dictyoptera</taxon>
        <taxon>Blattodea</taxon>
        <taxon>Blattoidea</taxon>
        <taxon>Blattidae</taxon>
        <taxon>Blattinae</taxon>
        <taxon>Periplaneta</taxon>
    </lineage>
</organism>
<dbReference type="Pfam" id="PF01498">
    <property type="entry name" value="HTH_Tnp_Tc3_2"/>
    <property type="match status" value="1"/>
</dbReference>
<gene>
    <name evidence="3" type="ORF">ANN_07906</name>
</gene>
<evidence type="ECO:0000313" key="4">
    <source>
        <dbReference type="Proteomes" id="UP001148838"/>
    </source>
</evidence>
<evidence type="ECO:0000259" key="2">
    <source>
        <dbReference type="Pfam" id="PF01498"/>
    </source>
</evidence>
<dbReference type="InterPro" id="IPR002492">
    <property type="entry name" value="Transposase_Tc1-like"/>
</dbReference>
<proteinExistence type="predicted"/>
<evidence type="ECO:0000256" key="1">
    <source>
        <dbReference type="SAM" id="MobiDB-lite"/>
    </source>
</evidence>
<dbReference type="EMBL" id="JAJSOF020000017">
    <property type="protein sequence ID" value="KAJ4439778.1"/>
    <property type="molecule type" value="Genomic_DNA"/>
</dbReference>
<name>A0ABQ8T0K7_PERAM</name>
<feature type="region of interest" description="Disordered" evidence="1">
    <location>
        <begin position="279"/>
        <end position="317"/>
    </location>
</feature>
<feature type="domain" description="Transposase Tc1-like" evidence="2">
    <location>
        <begin position="67"/>
        <end position="130"/>
    </location>
</feature>